<feature type="binding site" evidence="9">
    <location>
        <position position="359"/>
    </location>
    <ligand>
        <name>ATP</name>
        <dbReference type="ChEBI" id="CHEBI:30616"/>
    </ligand>
</feature>
<comment type="caution">
    <text evidence="11">The sequence shown here is derived from an EMBL/GenBank/DDBJ whole genome shotgun (WGS) entry which is preliminary data.</text>
</comment>
<dbReference type="PANTHER" id="PTHR43450:SF1">
    <property type="entry name" value="ASPARTATE--TRNA LIGASE, CYTOPLASMIC"/>
    <property type="match status" value="1"/>
</dbReference>
<dbReference type="InterPro" id="IPR004364">
    <property type="entry name" value="Aa-tRNA-synt_II"/>
</dbReference>
<dbReference type="GO" id="GO:0005829">
    <property type="term" value="C:cytosol"/>
    <property type="evidence" value="ECO:0007669"/>
    <property type="project" value="TreeGrafter"/>
</dbReference>
<dbReference type="SUPFAM" id="SSF55681">
    <property type="entry name" value="Class II aaRS and biotin synthetases"/>
    <property type="match status" value="1"/>
</dbReference>
<feature type="binding site" evidence="9">
    <location>
        <position position="211"/>
    </location>
    <ligand>
        <name>L-aspartate</name>
        <dbReference type="ChEBI" id="CHEBI:29991"/>
    </ligand>
</feature>
<protein>
    <recommendedName>
        <fullName evidence="9">Aspartate--tRNA ligase</fullName>
        <ecNumber evidence="9">6.1.1.12</ecNumber>
    </recommendedName>
    <alternativeName>
        <fullName evidence="9">Aspartyl-tRNA synthetase</fullName>
        <shortName evidence="9">AspRS</shortName>
    </alternativeName>
</protein>
<dbReference type="AlphaFoldDB" id="A0A2M6YS73"/>
<dbReference type="GO" id="GO:0004815">
    <property type="term" value="F:aspartate-tRNA ligase activity"/>
    <property type="evidence" value="ECO:0007669"/>
    <property type="project" value="UniProtKB-UniRule"/>
</dbReference>
<evidence type="ECO:0000256" key="9">
    <source>
        <dbReference type="HAMAP-Rule" id="MF_02075"/>
    </source>
</evidence>
<dbReference type="HAMAP" id="MF_02075">
    <property type="entry name" value="Asp_tRNA_synth_type2"/>
    <property type="match status" value="1"/>
</dbReference>
<dbReference type="InterPro" id="IPR047089">
    <property type="entry name" value="Asp-tRNA-ligase_1_N"/>
</dbReference>
<comment type="function">
    <text evidence="9">Catalyzes the attachment of L-aspartate to tRNA(Asp) in a two-step reaction: L-aspartate is first activated by ATP to form Asp-AMP and then transferred to the acceptor end of tRNA(Asp).</text>
</comment>
<keyword evidence="8 9" id="KW-0030">Aminoacyl-tRNA synthetase</keyword>
<dbReference type="EC" id="6.1.1.12" evidence="9"/>
<evidence type="ECO:0000313" key="11">
    <source>
        <dbReference type="EMBL" id="PIU36337.1"/>
    </source>
</evidence>
<dbReference type="InterPro" id="IPR004523">
    <property type="entry name" value="Asp-tRNA_synthase_2"/>
</dbReference>
<gene>
    <name evidence="9" type="primary">aspS</name>
    <name evidence="11" type="ORF">COT03_00145</name>
</gene>
<evidence type="ECO:0000313" key="12">
    <source>
        <dbReference type="Proteomes" id="UP000229502"/>
    </source>
</evidence>
<keyword evidence="6 9" id="KW-0067">ATP-binding</keyword>
<dbReference type="PRINTS" id="PR01042">
    <property type="entry name" value="TRNASYNTHASP"/>
</dbReference>
<dbReference type="GO" id="GO:0005524">
    <property type="term" value="F:ATP binding"/>
    <property type="evidence" value="ECO:0007669"/>
    <property type="project" value="UniProtKB-UniRule"/>
</dbReference>
<dbReference type="Pfam" id="PF01336">
    <property type="entry name" value="tRNA_anti-codon"/>
    <property type="match status" value="1"/>
</dbReference>
<evidence type="ECO:0000256" key="2">
    <source>
        <dbReference type="ARBA" id="ARBA00005312"/>
    </source>
</evidence>
<dbReference type="InterPro" id="IPR002312">
    <property type="entry name" value="Asp/Asn-tRNA-synth_IIb"/>
</dbReference>
<dbReference type="PROSITE" id="PS50862">
    <property type="entry name" value="AA_TRNA_LIGASE_II"/>
    <property type="match status" value="1"/>
</dbReference>
<dbReference type="Gene3D" id="2.40.50.140">
    <property type="entry name" value="Nucleic acid-binding proteins"/>
    <property type="match status" value="1"/>
</dbReference>
<evidence type="ECO:0000256" key="6">
    <source>
        <dbReference type="ARBA" id="ARBA00022840"/>
    </source>
</evidence>
<evidence type="ECO:0000259" key="10">
    <source>
        <dbReference type="PROSITE" id="PS50862"/>
    </source>
</evidence>
<dbReference type="NCBIfam" id="TIGR00458">
    <property type="entry name" value="aspS_nondisc"/>
    <property type="match status" value="1"/>
</dbReference>
<dbReference type="CDD" id="cd00776">
    <property type="entry name" value="AsxRS_core"/>
    <property type="match status" value="1"/>
</dbReference>
<feature type="binding site" evidence="9">
    <location>
        <begin position="407"/>
        <end position="410"/>
    </location>
    <ligand>
        <name>ATP</name>
        <dbReference type="ChEBI" id="CHEBI:30616"/>
    </ligand>
</feature>
<dbReference type="InterPro" id="IPR006195">
    <property type="entry name" value="aa-tRNA-synth_II"/>
</dbReference>
<comment type="catalytic activity">
    <reaction evidence="9">
        <text>tRNA(Asp) + L-aspartate + ATP = L-aspartyl-tRNA(Asp) + AMP + diphosphate</text>
        <dbReference type="Rhea" id="RHEA:19649"/>
        <dbReference type="Rhea" id="RHEA-COMP:9660"/>
        <dbReference type="Rhea" id="RHEA-COMP:9678"/>
        <dbReference type="ChEBI" id="CHEBI:29991"/>
        <dbReference type="ChEBI" id="CHEBI:30616"/>
        <dbReference type="ChEBI" id="CHEBI:33019"/>
        <dbReference type="ChEBI" id="CHEBI:78442"/>
        <dbReference type="ChEBI" id="CHEBI:78516"/>
        <dbReference type="ChEBI" id="CHEBI:456215"/>
        <dbReference type="EC" id="6.1.1.12"/>
    </reaction>
</comment>
<dbReference type="GO" id="GO:0006422">
    <property type="term" value="P:aspartyl-tRNA aminoacylation"/>
    <property type="evidence" value="ECO:0007669"/>
    <property type="project" value="UniProtKB-UniRule"/>
</dbReference>
<dbReference type="Pfam" id="PF00152">
    <property type="entry name" value="tRNA-synt_2"/>
    <property type="match status" value="1"/>
</dbReference>
<accession>A0A2M6YS73</accession>
<feature type="binding site" evidence="9">
    <location>
        <position position="366"/>
    </location>
    <ligand>
        <name>L-aspartate</name>
        <dbReference type="ChEBI" id="CHEBI:29991"/>
    </ligand>
</feature>
<keyword evidence="4 9" id="KW-0436">Ligase</keyword>
<keyword evidence="3 9" id="KW-0963">Cytoplasm</keyword>
<keyword evidence="5 9" id="KW-0547">Nucleotide-binding</keyword>
<dbReference type="EMBL" id="PEWZ01000010">
    <property type="protein sequence ID" value="PIU36337.1"/>
    <property type="molecule type" value="Genomic_DNA"/>
</dbReference>
<dbReference type="InterPro" id="IPR045864">
    <property type="entry name" value="aa-tRNA-synth_II/BPL/LPL"/>
</dbReference>
<dbReference type="CDD" id="cd04317">
    <property type="entry name" value="EcAspRS_like_N"/>
    <property type="match status" value="1"/>
</dbReference>
<evidence type="ECO:0000256" key="8">
    <source>
        <dbReference type="ARBA" id="ARBA00023146"/>
    </source>
</evidence>
<dbReference type="SUPFAM" id="SSF50249">
    <property type="entry name" value="Nucleic acid-binding proteins"/>
    <property type="match status" value="1"/>
</dbReference>
<dbReference type="Gene3D" id="3.30.930.10">
    <property type="entry name" value="Bira Bifunctional Protein, Domain 2"/>
    <property type="match status" value="1"/>
</dbReference>
<evidence type="ECO:0000256" key="7">
    <source>
        <dbReference type="ARBA" id="ARBA00022917"/>
    </source>
</evidence>
<feature type="region of interest" description="Aspartate" evidence="9">
    <location>
        <begin position="190"/>
        <end position="193"/>
    </location>
</feature>
<proteinExistence type="inferred from homology"/>
<name>A0A2M6YS73_9BACT</name>
<dbReference type="GO" id="GO:0017101">
    <property type="term" value="C:aminoacyl-tRNA synthetase multienzyme complex"/>
    <property type="evidence" value="ECO:0007669"/>
    <property type="project" value="TreeGrafter"/>
</dbReference>
<evidence type="ECO:0000256" key="1">
    <source>
        <dbReference type="ARBA" id="ARBA00004496"/>
    </source>
</evidence>
<reference evidence="12" key="1">
    <citation type="submission" date="2017-09" db="EMBL/GenBank/DDBJ databases">
        <title>Depth-based differentiation of microbial function through sediment-hosted aquifers and enrichment of novel symbionts in the deep terrestrial subsurface.</title>
        <authorList>
            <person name="Probst A.J."/>
            <person name="Ladd B."/>
            <person name="Jarett J.K."/>
            <person name="Geller-Mcgrath D.E."/>
            <person name="Sieber C.M.K."/>
            <person name="Emerson J.B."/>
            <person name="Anantharaman K."/>
            <person name="Thomas B.C."/>
            <person name="Malmstrom R."/>
            <person name="Stieglmeier M."/>
            <person name="Klingl A."/>
            <person name="Woyke T."/>
            <person name="Ryan C.M."/>
            <person name="Banfield J.F."/>
        </authorList>
    </citation>
    <scope>NUCLEOTIDE SEQUENCE [LARGE SCALE GENOMIC DNA]</scope>
</reference>
<evidence type="ECO:0000256" key="4">
    <source>
        <dbReference type="ARBA" id="ARBA00022598"/>
    </source>
</evidence>
<dbReference type="InterPro" id="IPR012340">
    <property type="entry name" value="NA-bd_OB-fold"/>
</dbReference>
<dbReference type="PANTHER" id="PTHR43450">
    <property type="entry name" value="ASPARTYL-TRNA SYNTHETASE"/>
    <property type="match status" value="1"/>
</dbReference>
<dbReference type="NCBIfam" id="NF003483">
    <property type="entry name" value="PRK05159.1"/>
    <property type="match status" value="1"/>
</dbReference>
<keyword evidence="7 9" id="KW-0648">Protein biosynthesis</keyword>
<comment type="subunit">
    <text evidence="9">Homodimer.</text>
</comment>
<feature type="binding site" evidence="9">
    <location>
        <begin position="211"/>
        <end position="213"/>
    </location>
    <ligand>
        <name>ATP</name>
        <dbReference type="ChEBI" id="CHEBI:30616"/>
    </ligand>
</feature>
<feature type="binding site" evidence="9">
    <location>
        <position position="362"/>
    </location>
    <ligand>
        <name>L-aspartate</name>
        <dbReference type="ChEBI" id="CHEBI:29991"/>
    </ligand>
</feature>
<feature type="binding site" evidence="9">
    <location>
        <position position="168"/>
    </location>
    <ligand>
        <name>L-aspartate</name>
        <dbReference type="ChEBI" id="CHEBI:29991"/>
    </ligand>
</feature>
<evidence type="ECO:0000256" key="5">
    <source>
        <dbReference type="ARBA" id="ARBA00022741"/>
    </source>
</evidence>
<organism evidence="11 12">
    <name type="scientific">Candidatus Shapirobacteria bacterium CG07_land_8_20_14_0_80_39_18</name>
    <dbReference type="NCBI Taxonomy" id="1974882"/>
    <lineage>
        <taxon>Bacteria</taxon>
        <taxon>Candidatus Shapironibacteriota</taxon>
    </lineage>
</organism>
<dbReference type="GO" id="GO:0003723">
    <property type="term" value="F:RNA binding"/>
    <property type="evidence" value="ECO:0007669"/>
    <property type="project" value="TreeGrafter"/>
</dbReference>
<dbReference type="Proteomes" id="UP000229502">
    <property type="component" value="Unassembled WGS sequence"/>
</dbReference>
<evidence type="ECO:0000256" key="3">
    <source>
        <dbReference type="ARBA" id="ARBA00022490"/>
    </source>
</evidence>
<sequence length="448" mass="51721">MQRTLVSETPENVGKEVLLKGWVNTRRDHGKIIFVDLRDRTGLVQVVFAKIPLAKELRSEWVVEIQGIVKERPKDLVNPKLATGKIEIEAKELIILARADELPFDTGLDTLKVSLPTLLDYRSLSLRHPKSQAIFRVQETIITAFREALKKEGFTEIQVPTIVPSVTEGGAQVFKVKYFDRDAFLGQSPQLYKQIVVGVFERVFTLAHAYRAEPSVTTRHLTEYLGLDAEMGFIDSFQEIMDMVEKVVRNIFNRVVGERKPELALFLATIPKLSPKIPCLKMREAQEIIFERTGRDNRKEPDLEPEDEREICHYAREKYDSDLIFITHYPTRKRPFYSYPDPKDPEYTCSFDLLGRGLEWVTGGQRINDYDTLIDHIKKWGNKPEDFEIYLQAFKYGMPPEGGFCLGAERITMQILGLENIREASLFPRDMERIDIRLPKKEKEISPT</sequence>
<comment type="subcellular location">
    <subcellularLocation>
        <location evidence="1 9">Cytoplasm</location>
    </subcellularLocation>
</comment>
<dbReference type="InterPro" id="IPR004365">
    <property type="entry name" value="NA-bd_OB_tRNA"/>
</dbReference>
<feature type="domain" description="Aminoacyl-transfer RNA synthetases class-II family profile" evidence="10">
    <location>
        <begin position="135"/>
        <end position="428"/>
    </location>
</feature>
<feature type="binding site" evidence="9">
    <location>
        <begin position="219"/>
        <end position="221"/>
    </location>
    <ligand>
        <name>ATP</name>
        <dbReference type="ChEBI" id="CHEBI:30616"/>
    </ligand>
</feature>
<comment type="similarity">
    <text evidence="2 9">Belongs to the class-II aminoacyl-tRNA synthetase family. Type 2 subfamily.</text>
</comment>
<comment type="caution">
    <text evidence="9">Lacks conserved residue(s) required for the propagation of feature annotation.</text>
</comment>